<feature type="domain" description="Histidine kinase/HSP90-like ATPase" evidence="2">
    <location>
        <begin position="12"/>
        <end position="123"/>
    </location>
</feature>
<dbReference type="SUPFAM" id="SSF55874">
    <property type="entry name" value="ATPase domain of HSP90 chaperone/DNA topoisomerase II/histidine kinase"/>
    <property type="match status" value="1"/>
</dbReference>
<name>A0A367FKK2_9ACTN</name>
<dbReference type="Gene3D" id="3.30.565.10">
    <property type="entry name" value="Histidine kinase-like ATPase, C-terminal domain"/>
    <property type="match status" value="1"/>
</dbReference>
<comment type="caution">
    <text evidence="3">The sequence shown here is derived from an EMBL/GenBank/DDBJ whole genome shotgun (WGS) entry which is preliminary data.</text>
</comment>
<dbReference type="CDD" id="cd16936">
    <property type="entry name" value="HATPase_RsbW-like"/>
    <property type="match status" value="1"/>
</dbReference>
<evidence type="ECO:0000313" key="3">
    <source>
        <dbReference type="EMBL" id="RCG30362.1"/>
    </source>
</evidence>
<keyword evidence="1" id="KW-0418">Kinase</keyword>
<proteinExistence type="predicted"/>
<reference evidence="3 4" key="1">
    <citation type="submission" date="2018-06" db="EMBL/GenBank/DDBJ databases">
        <title>Sphaerisporangium craniellae sp. nov., isolated from a marine sponge in the South China Sea.</title>
        <authorList>
            <person name="Li L."/>
        </authorList>
    </citation>
    <scope>NUCLEOTIDE SEQUENCE [LARGE SCALE GENOMIC DNA]</scope>
    <source>
        <strain evidence="3 4">CCTCC AA 208026</strain>
    </source>
</reference>
<dbReference type="InterPro" id="IPR036890">
    <property type="entry name" value="HATPase_C_sf"/>
</dbReference>
<keyword evidence="3" id="KW-0547">Nucleotide-binding</keyword>
<dbReference type="InterPro" id="IPR050267">
    <property type="entry name" value="Anti-sigma-factor_SerPK"/>
</dbReference>
<evidence type="ECO:0000259" key="2">
    <source>
        <dbReference type="Pfam" id="PF13581"/>
    </source>
</evidence>
<keyword evidence="1" id="KW-0808">Transferase</keyword>
<accession>A0A367FKK2</accession>
<evidence type="ECO:0000313" key="4">
    <source>
        <dbReference type="Proteomes" id="UP000253094"/>
    </source>
</evidence>
<dbReference type="PANTHER" id="PTHR35526">
    <property type="entry name" value="ANTI-SIGMA-F FACTOR RSBW-RELATED"/>
    <property type="match status" value="1"/>
</dbReference>
<dbReference type="PANTHER" id="PTHR35526:SF3">
    <property type="entry name" value="ANTI-SIGMA-F FACTOR RSBW"/>
    <property type="match status" value="1"/>
</dbReference>
<evidence type="ECO:0000256" key="1">
    <source>
        <dbReference type="ARBA" id="ARBA00022527"/>
    </source>
</evidence>
<dbReference type="EMBL" id="QOIL01000008">
    <property type="protein sequence ID" value="RCG30362.1"/>
    <property type="molecule type" value="Genomic_DNA"/>
</dbReference>
<keyword evidence="3" id="KW-0067">ATP-binding</keyword>
<dbReference type="OrthoDB" id="3852753at2"/>
<dbReference type="Pfam" id="PF13581">
    <property type="entry name" value="HATPase_c_2"/>
    <property type="match status" value="1"/>
</dbReference>
<dbReference type="AlphaFoldDB" id="A0A367FKK2"/>
<keyword evidence="1" id="KW-0723">Serine/threonine-protein kinase</keyword>
<dbReference type="Proteomes" id="UP000253094">
    <property type="component" value="Unassembled WGS sequence"/>
</dbReference>
<dbReference type="RefSeq" id="WP_114029724.1">
    <property type="nucleotide sequence ID" value="NZ_QOIL01000008.1"/>
</dbReference>
<dbReference type="InterPro" id="IPR003594">
    <property type="entry name" value="HATPase_dom"/>
</dbReference>
<organism evidence="3 4">
    <name type="scientific">Sphaerisporangium album</name>
    <dbReference type="NCBI Taxonomy" id="509200"/>
    <lineage>
        <taxon>Bacteria</taxon>
        <taxon>Bacillati</taxon>
        <taxon>Actinomycetota</taxon>
        <taxon>Actinomycetes</taxon>
        <taxon>Streptosporangiales</taxon>
        <taxon>Streptosporangiaceae</taxon>
        <taxon>Sphaerisporangium</taxon>
    </lineage>
</organism>
<dbReference type="GO" id="GO:0005524">
    <property type="term" value="F:ATP binding"/>
    <property type="evidence" value="ECO:0007669"/>
    <property type="project" value="UniProtKB-KW"/>
</dbReference>
<dbReference type="GO" id="GO:0004674">
    <property type="term" value="F:protein serine/threonine kinase activity"/>
    <property type="evidence" value="ECO:0007669"/>
    <property type="project" value="UniProtKB-KW"/>
</dbReference>
<sequence>MLTAAKDFPPVSASVTAARLLVEATLRLWHLPDHALDMAIITDELVANAVQHARAATTLLTVRLTRLGDVLRVEVGDGDPSPPRVLRAEVSDVGHRGMFFVERIATRWGVSPRAEGAEGKVVWAEVDLTPAPGRAQ</sequence>
<protein>
    <submittedName>
        <fullName evidence="3">ATP-binding protein</fullName>
    </submittedName>
</protein>
<keyword evidence="4" id="KW-1185">Reference proteome</keyword>
<gene>
    <name evidence="3" type="ORF">DQ384_16695</name>
</gene>